<organism evidence="3 4">
    <name type="scientific">Pseudonocardia ailaonensis</name>
    <dbReference type="NCBI Taxonomy" id="367279"/>
    <lineage>
        <taxon>Bacteria</taxon>
        <taxon>Bacillati</taxon>
        <taxon>Actinomycetota</taxon>
        <taxon>Actinomycetes</taxon>
        <taxon>Pseudonocardiales</taxon>
        <taxon>Pseudonocardiaceae</taxon>
        <taxon>Pseudonocardia</taxon>
    </lineage>
</organism>
<dbReference type="PRINTS" id="PR00081">
    <property type="entry name" value="GDHRDH"/>
</dbReference>
<protein>
    <submittedName>
        <fullName evidence="3">Glucose 1-dehydrogenase</fullName>
    </submittedName>
</protein>
<dbReference type="CDD" id="cd05233">
    <property type="entry name" value="SDR_c"/>
    <property type="match status" value="1"/>
</dbReference>
<evidence type="ECO:0000313" key="3">
    <source>
        <dbReference type="EMBL" id="GAA1844996.1"/>
    </source>
</evidence>
<dbReference type="RefSeq" id="WP_344415826.1">
    <property type="nucleotide sequence ID" value="NZ_BAAAQK010000005.1"/>
</dbReference>
<proteinExistence type="inferred from homology"/>
<dbReference type="PRINTS" id="PR00080">
    <property type="entry name" value="SDRFAMILY"/>
</dbReference>
<keyword evidence="4" id="KW-1185">Reference proteome</keyword>
<gene>
    <name evidence="3" type="ORF">GCM10009836_25630</name>
</gene>
<evidence type="ECO:0000313" key="4">
    <source>
        <dbReference type="Proteomes" id="UP001500449"/>
    </source>
</evidence>
<evidence type="ECO:0000256" key="1">
    <source>
        <dbReference type="ARBA" id="ARBA00006484"/>
    </source>
</evidence>
<name>A0ABN2MYY6_9PSEU</name>
<dbReference type="SUPFAM" id="SSF51735">
    <property type="entry name" value="NAD(P)-binding Rossmann-fold domains"/>
    <property type="match status" value="1"/>
</dbReference>
<dbReference type="Gene3D" id="3.40.50.720">
    <property type="entry name" value="NAD(P)-binding Rossmann-like Domain"/>
    <property type="match status" value="1"/>
</dbReference>
<keyword evidence="2" id="KW-0560">Oxidoreductase</keyword>
<dbReference type="InterPro" id="IPR002347">
    <property type="entry name" value="SDR_fam"/>
</dbReference>
<dbReference type="EMBL" id="BAAAQK010000005">
    <property type="protein sequence ID" value="GAA1844996.1"/>
    <property type="molecule type" value="Genomic_DNA"/>
</dbReference>
<evidence type="ECO:0000256" key="2">
    <source>
        <dbReference type="ARBA" id="ARBA00023002"/>
    </source>
</evidence>
<dbReference type="Proteomes" id="UP001500449">
    <property type="component" value="Unassembled WGS sequence"/>
</dbReference>
<accession>A0ABN2MYY6</accession>
<comment type="caution">
    <text evidence="3">The sequence shown here is derived from an EMBL/GenBank/DDBJ whole genome shotgun (WGS) entry which is preliminary data.</text>
</comment>
<sequence>MKGLTGKVAVVAGGGQGIGAATAHRLAGEGAVVVVADRSLPRARDTAAAIEESGSKAVAVEFDLGDAESIEALFAFVGAEFGGLDLLHNVAASLGANSLYSQDADVVDIDPAVWSETLQINLTGYFLTTKAAVPSMLERGGGAIVNMSSVASVTGATEVAYSVSKSAVEALTRHTARRWAPHGIRANCVAPGMVATPTGLALTEERASDPVRAAAGLNPMNRLADPEEIAAIVTFLLSEECNFLTGQVLSVNGGSYLATH</sequence>
<dbReference type="InterPro" id="IPR036291">
    <property type="entry name" value="NAD(P)-bd_dom_sf"/>
</dbReference>
<comment type="similarity">
    <text evidence="1">Belongs to the short-chain dehydrogenases/reductases (SDR) family.</text>
</comment>
<dbReference type="InterPro" id="IPR020904">
    <property type="entry name" value="Sc_DH/Rdtase_CS"/>
</dbReference>
<dbReference type="PANTHER" id="PTHR24321:SF14">
    <property type="entry name" value="SHORT-CHAIN TYPE DEHYDROGENASE_REDUCTASE BLR2146-RELATED"/>
    <property type="match status" value="1"/>
</dbReference>
<dbReference type="PROSITE" id="PS00061">
    <property type="entry name" value="ADH_SHORT"/>
    <property type="match status" value="1"/>
</dbReference>
<dbReference type="Pfam" id="PF13561">
    <property type="entry name" value="adh_short_C2"/>
    <property type="match status" value="1"/>
</dbReference>
<dbReference type="PANTHER" id="PTHR24321">
    <property type="entry name" value="DEHYDROGENASES, SHORT CHAIN"/>
    <property type="match status" value="1"/>
</dbReference>
<reference evidence="3 4" key="1">
    <citation type="journal article" date="2019" name="Int. J. Syst. Evol. Microbiol.">
        <title>The Global Catalogue of Microorganisms (GCM) 10K type strain sequencing project: providing services to taxonomists for standard genome sequencing and annotation.</title>
        <authorList>
            <consortium name="The Broad Institute Genomics Platform"/>
            <consortium name="The Broad Institute Genome Sequencing Center for Infectious Disease"/>
            <person name="Wu L."/>
            <person name="Ma J."/>
        </authorList>
    </citation>
    <scope>NUCLEOTIDE SEQUENCE [LARGE SCALE GENOMIC DNA]</scope>
    <source>
        <strain evidence="3 4">JCM 16009</strain>
    </source>
</reference>